<reference evidence="2 3" key="1">
    <citation type="submission" date="2015-07" db="EMBL/GenBank/DDBJ databases">
        <title>Whole genome sequence of Herpetosiphon geysericola DSM 7119.</title>
        <authorList>
            <person name="Hemp J."/>
            <person name="Ward L.M."/>
            <person name="Pace L.A."/>
            <person name="Fischer W.W."/>
        </authorList>
    </citation>
    <scope>NUCLEOTIDE SEQUENCE [LARGE SCALE GENOMIC DNA]</scope>
    <source>
        <strain evidence="2 3">DSM 7119</strain>
    </source>
</reference>
<evidence type="ECO:0000313" key="2">
    <source>
        <dbReference type="EMBL" id="KPL91023.1"/>
    </source>
</evidence>
<dbReference type="InterPro" id="IPR052898">
    <property type="entry name" value="ACAD10-like"/>
</dbReference>
<dbReference type="OrthoDB" id="3806873at2"/>
<dbReference type="Gene3D" id="3.90.1200.10">
    <property type="match status" value="1"/>
</dbReference>
<dbReference type="GO" id="GO:0016740">
    <property type="term" value="F:transferase activity"/>
    <property type="evidence" value="ECO:0007669"/>
    <property type="project" value="UniProtKB-KW"/>
</dbReference>
<accession>A0A0P6YLS5</accession>
<gene>
    <name evidence="2" type="ORF">SE18_04530</name>
</gene>
<dbReference type="EMBL" id="LGKP01000008">
    <property type="protein sequence ID" value="KPL91023.1"/>
    <property type="molecule type" value="Genomic_DNA"/>
</dbReference>
<protein>
    <submittedName>
        <fullName evidence="2">Aminoglycoside phosphotransferase</fullName>
    </submittedName>
</protein>
<dbReference type="InterPro" id="IPR041726">
    <property type="entry name" value="ACAD10_11_N"/>
</dbReference>
<proteinExistence type="predicted"/>
<dbReference type="SUPFAM" id="SSF56112">
    <property type="entry name" value="Protein kinase-like (PK-like)"/>
    <property type="match status" value="1"/>
</dbReference>
<dbReference type="STRING" id="70996.SE18_04530"/>
<evidence type="ECO:0000259" key="1">
    <source>
        <dbReference type="Pfam" id="PF01636"/>
    </source>
</evidence>
<keyword evidence="2" id="KW-0808">Transferase</keyword>
<dbReference type="CDD" id="cd05154">
    <property type="entry name" value="ACAD10_11_N-like"/>
    <property type="match status" value="1"/>
</dbReference>
<dbReference type="Gene3D" id="3.30.200.20">
    <property type="entry name" value="Phosphorylase Kinase, domain 1"/>
    <property type="match status" value="1"/>
</dbReference>
<dbReference type="PANTHER" id="PTHR47829">
    <property type="entry name" value="HYDROLASE, PUTATIVE (AFU_ORTHOLOGUE AFUA_1G12880)-RELATED"/>
    <property type="match status" value="1"/>
</dbReference>
<dbReference type="AlphaFoldDB" id="A0A0P6YLS5"/>
<dbReference type="RefSeq" id="WP_054533226.1">
    <property type="nucleotide sequence ID" value="NZ_LGKP01000008.1"/>
</dbReference>
<dbReference type="InterPro" id="IPR002575">
    <property type="entry name" value="Aminoglycoside_PTrfase"/>
</dbReference>
<sequence length="344" mass="38731">MDTIQVRPDEQLNESALADYLYDKLPGASQALTVRQFGGGAANLTYLLDYGHYEYVLRRPPLGPVAPSAHDMGREYRVLSQLHPAFAQAPQTFLFCNEPEIIGAPFFIMERRHGTVVRRELPLQFNTPEAPRALSLALVDTLADLHAVDYTAIGLGHIGKPDGFILRQVVGWYERWNKAKPDDLPAMENVYAWLCEQQPPASSPTLVHNDYKLDNVMFRQNDPSQLIAVFDWDMCTLGEPLADLGTLLCYWSQPDDPPALQAVAMMPTDQRFASRDELIARYAARSGRDVSNIRYYHVLGLYRLVVILAQIYARYQRGQTKDTRFAQFGAVIPIMAQAAADLTK</sequence>
<name>A0A0P6YLS5_9CHLR</name>
<dbReference type="InterPro" id="IPR011009">
    <property type="entry name" value="Kinase-like_dom_sf"/>
</dbReference>
<dbReference type="PANTHER" id="PTHR47829:SF1">
    <property type="entry name" value="HAD FAMILY PHOSPHATASE"/>
    <property type="match status" value="1"/>
</dbReference>
<organism evidence="2 3">
    <name type="scientific">Herpetosiphon geysericola</name>
    <dbReference type="NCBI Taxonomy" id="70996"/>
    <lineage>
        <taxon>Bacteria</taxon>
        <taxon>Bacillati</taxon>
        <taxon>Chloroflexota</taxon>
        <taxon>Chloroflexia</taxon>
        <taxon>Herpetosiphonales</taxon>
        <taxon>Herpetosiphonaceae</taxon>
        <taxon>Herpetosiphon</taxon>
    </lineage>
</organism>
<dbReference type="Proteomes" id="UP000050277">
    <property type="component" value="Unassembled WGS sequence"/>
</dbReference>
<feature type="domain" description="Aminoglycoside phosphotransferase" evidence="1">
    <location>
        <begin position="33"/>
        <end position="264"/>
    </location>
</feature>
<keyword evidence="3" id="KW-1185">Reference proteome</keyword>
<evidence type="ECO:0000313" key="3">
    <source>
        <dbReference type="Proteomes" id="UP000050277"/>
    </source>
</evidence>
<comment type="caution">
    <text evidence="2">The sequence shown here is derived from an EMBL/GenBank/DDBJ whole genome shotgun (WGS) entry which is preliminary data.</text>
</comment>
<dbReference type="Pfam" id="PF01636">
    <property type="entry name" value="APH"/>
    <property type="match status" value="1"/>
</dbReference>